<feature type="transmembrane region" description="Helical" evidence="6">
    <location>
        <begin position="151"/>
        <end position="173"/>
    </location>
</feature>
<keyword evidence="3 6" id="KW-1133">Transmembrane helix</keyword>
<evidence type="ECO:0000256" key="3">
    <source>
        <dbReference type="ARBA" id="ARBA00022989"/>
    </source>
</evidence>
<evidence type="ECO:0000256" key="4">
    <source>
        <dbReference type="ARBA" id="ARBA00023136"/>
    </source>
</evidence>
<evidence type="ECO:0000256" key="2">
    <source>
        <dbReference type="ARBA" id="ARBA00022692"/>
    </source>
</evidence>
<sequence>MAGGRDGNYNYDASVPAAALFAALFALSFGLHILQAFRGKCRYLIPLLIATCMEILGYVFRILAIKNPDRLWPLIPSETLIITAPAFLAANDYMIFGRIMAYVGSEHGLVGHEFITKVFVGADVVAILTQASGGSMLSGDNFSTVKIGRTILIVGLAFQVVAFGIFMFIALAFDLKTRRSLGDKMAPIRPLMWAFYASAVLIIVRSIFRTIEFSTISFEAEVQQGYAITHEWMFYVFDSLLILIATVVFNWIHPSNYLPSRKGLRMDGTTYEVKKFRLFRHKRRTESPELKPEDQEMAVSSPQI</sequence>
<dbReference type="Pfam" id="PF04479">
    <property type="entry name" value="RTA1"/>
    <property type="match status" value="1"/>
</dbReference>
<evidence type="ECO:0000256" key="1">
    <source>
        <dbReference type="ARBA" id="ARBA00004141"/>
    </source>
</evidence>
<dbReference type="Proteomes" id="UP000059188">
    <property type="component" value="Unassembled WGS sequence"/>
</dbReference>
<proteinExistence type="predicted"/>
<feature type="transmembrane region" description="Helical" evidence="6">
    <location>
        <begin position="193"/>
        <end position="212"/>
    </location>
</feature>
<evidence type="ECO:0000256" key="5">
    <source>
        <dbReference type="SAM" id="MobiDB-lite"/>
    </source>
</evidence>
<dbReference type="AlphaFoldDB" id="A0A0B7F3W7"/>
<dbReference type="EMBL" id="LN679100">
    <property type="protein sequence ID" value="CEL52225.1"/>
    <property type="molecule type" value="Genomic_DNA"/>
</dbReference>
<evidence type="ECO:0000313" key="8">
    <source>
        <dbReference type="Proteomes" id="UP000059188"/>
    </source>
</evidence>
<dbReference type="GO" id="GO:0016020">
    <property type="term" value="C:membrane"/>
    <property type="evidence" value="ECO:0007669"/>
    <property type="project" value="UniProtKB-SubCell"/>
</dbReference>
<dbReference type="PANTHER" id="PTHR31465">
    <property type="entry name" value="PROTEIN RTA1-RELATED"/>
    <property type="match status" value="1"/>
</dbReference>
<keyword evidence="4 6" id="KW-0472">Membrane</keyword>
<feature type="transmembrane region" description="Helical" evidence="6">
    <location>
        <begin position="15"/>
        <end position="34"/>
    </location>
</feature>
<accession>A0A0B7F3W7</accession>
<comment type="subcellular location">
    <subcellularLocation>
        <location evidence="1">Membrane</location>
        <topology evidence="1">Multi-pass membrane protein</topology>
    </subcellularLocation>
</comment>
<feature type="region of interest" description="Disordered" evidence="5">
    <location>
        <begin position="284"/>
        <end position="304"/>
    </location>
</feature>
<feature type="transmembrane region" description="Helical" evidence="6">
    <location>
        <begin position="80"/>
        <end position="102"/>
    </location>
</feature>
<evidence type="ECO:0000256" key="6">
    <source>
        <dbReference type="SAM" id="Phobius"/>
    </source>
</evidence>
<protein>
    <submittedName>
        <fullName evidence="7">Protein RTM1</fullName>
    </submittedName>
</protein>
<keyword evidence="8" id="KW-1185">Reference proteome</keyword>
<dbReference type="STRING" id="1108050.A0A0B7F3W7"/>
<feature type="transmembrane region" description="Helical" evidence="6">
    <location>
        <begin position="232"/>
        <end position="252"/>
    </location>
</feature>
<feature type="transmembrane region" description="Helical" evidence="6">
    <location>
        <begin position="114"/>
        <end position="131"/>
    </location>
</feature>
<gene>
    <name evidence="7" type="ORF">RSOLAG1IB_00764</name>
</gene>
<name>A0A0B7F3W7_THACB</name>
<reference evidence="7 8" key="1">
    <citation type="submission" date="2014-11" db="EMBL/GenBank/DDBJ databases">
        <authorList>
            <person name="Wibberg Daniel"/>
        </authorList>
    </citation>
    <scope>NUCLEOTIDE SEQUENCE [LARGE SCALE GENOMIC DNA]</scope>
    <source>
        <strain evidence="7">Rhizoctonia solani AG1-IB 7/3/14</strain>
    </source>
</reference>
<evidence type="ECO:0000313" key="7">
    <source>
        <dbReference type="EMBL" id="CEL52225.1"/>
    </source>
</evidence>
<feature type="transmembrane region" description="Helical" evidence="6">
    <location>
        <begin position="41"/>
        <end position="60"/>
    </location>
</feature>
<keyword evidence="2 6" id="KW-0812">Transmembrane</keyword>
<organism evidence="7 8">
    <name type="scientific">Thanatephorus cucumeris (strain AG1-IB / isolate 7/3/14)</name>
    <name type="common">Lettuce bottom rot fungus</name>
    <name type="synonym">Rhizoctonia solani</name>
    <dbReference type="NCBI Taxonomy" id="1108050"/>
    <lineage>
        <taxon>Eukaryota</taxon>
        <taxon>Fungi</taxon>
        <taxon>Dikarya</taxon>
        <taxon>Basidiomycota</taxon>
        <taxon>Agaricomycotina</taxon>
        <taxon>Agaricomycetes</taxon>
        <taxon>Cantharellales</taxon>
        <taxon>Ceratobasidiaceae</taxon>
        <taxon>Rhizoctonia</taxon>
        <taxon>Rhizoctonia solani AG-1</taxon>
    </lineage>
</organism>
<dbReference type="PANTHER" id="PTHR31465:SF28">
    <property type="entry name" value="DOMAIN PROTEIN, PUTATIVE-RELATED"/>
    <property type="match status" value="1"/>
</dbReference>
<dbReference type="OrthoDB" id="3358017at2759"/>
<dbReference type="InterPro" id="IPR007568">
    <property type="entry name" value="RTA1"/>
</dbReference>
<feature type="compositionally biased region" description="Basic and acidic residues" evidence="5">
    <location>
        <begin position="285"/>
        <end position="294"/>
    </location>
</feature>